<keyword evidence="2" id="KW-0436">Ligase</keyword>
<dbReference type="RefSeq" id="XP_009498095.1">
    <property type="nucleotide sequence ID" value="XM_009499820.1"/>
</dbReference>
<evidence type="ECO:0000256" key="3">
    <source>
        <dbReference type="ARBA" id="ARBA00022723"/>
    </source>
</evidence>
<evidence type="ECO:0000256" key="4">
    <source>
        <dbReference type="ARBA" id="ARBA00022741"/>
    </source>
</evidence>
<dbReference type="SUPFAM" id="SSF56059">
    <property type="entry name" value="Glutathione synthetase ATP-binding domain-like"/>
    <property type="match status" value="1"/>
</dbReference>
<sequence length="257" mass="28022">MFSVSKLSRDAMPLMRQAYLRISPTVMPVRHLNLHEYQSKDLMNEYGINTQKFKLVTSADGAADVASSLNVPEYVIKAQVHAGGRGKGTLSSGLKGGVHLTRDPKVAEDLTRQMLGYNIFTQQTPPEGVTVKSVMIAQALDIAHESYFAILMDRGFGGPVLVASPQGGMDIEAVAEETPELIYKQAVDISKGLAPADVMDLVEKMGFTDDKSKAEAADQIARLYKLFIDVDATQVEINPFGKDTDGNVIEIRCHLAH</sequence>
<dbReference type="FunFam" id="3.30.1490.20:FF:000004">
    <property type="entry name" value="Succinate--CoA ligase [ADP-forming] subunit beta, mitochondrial"/>
    <property type="match status" value="1"/>
</dbReference>
<dbReference type="GO" id="GO:0042709">
    <property type="term" value="C:succinate-CoA ligase complex"/>
    <property type="evidence" value="ECO:0007669"/>
    <property type="project" value="TreeGrafter"/>
</dbReference>
<dbReference type="GO" id="GO:0006104">
    <property type="term" value="P:succinyl-CoA metabolic process"/>
    <property type="evidence" value="ECO:0007669"/>
    <property type="project" value="TreeGrafter"/>
</dbReference>
<dbReference type="OMA" id="DIAHESY"/>
<dbReference type="Gene3D" id="3.30.1490.20">
    <property type="entry name" value="ATP-grasp fold, A domain"/>
    <property type="match status" value="1"/>
</dbReference>
<name>A0A058YZW7_FONAL</name>
<keyword evidence="8" id="KW-1185">Reference proteome</keyword>
<keyword evidence="3" id="KW-0479">Metal-binding</keyword>
<evidence type="ECO:0000256" key="5">
    <source>
        <dbReference type="ARBA" id="ARBA00022842"/>
    </source>
</evidence>
<dbReference type="eggNOG" id="KOG1447">
    <property type="taxonomic scope" value="Eukaryota"/>
</dbReference>
<dbReference type="FunFam" id="3.30.470.20:FF:000002">
    <property type="entry name" value="Succinate--CoA ligase [ADP-forming] subunit beta"/>
    <property type="match status" value="1"/>
</dbReference>
<dbReference type="GO" id="GO:0046872">
    <property type="term" value="F:metal ion binding"/>
    <property type="evidence" value="ECO:0007669"/>
    <property type="project" value="UniProtKB-KW"/>
</dbReference>
<dbReference type="Proteomes" id="UP000030693">
    <property type="component" value="Unassembled WGS sequence"/>
</dbReference>
<dbReference type="InterPro" id="IPR013815">
    <property type="entry name" value="ATP_grasp_subdomain_1"/>
</dbReference>
<proteinExistence type="predicted"/>
<comment type="cofactor">
    <cofactor evidence="1">
        <name>Mg(2+)</name>
        <dbReference type="ChEBI" id="CHEBI:18420"/>
    </cofactor>
</comment>
<dbReference type="PANTHER" id="PTHR11815:SF10">
    <property type="entry name" value="SUCCINATE--COA LIGASE [GDP-FORMING] SUBUNIT BETA, MITOCHONDRIAL"/>
    <property type="match status" value="1"/>
</dbReference>
<accession>A0A058YZW7</accession>
<dbReference type="EMBL" id="KB932217">
    <property type="protein sequence ID" value="KCV67534.1"/>
    <property type="molecule type" value="Genomic_DNA"/>
</dbReference>
<protein>
    <submittedName>
        <fullName evidence="7">Succinyl-CoA synthetase beta subunit</fullName>
    </submittedName>
</protein>
<dbReference type="GO" id="GO:0004776">
    <property type="term" value="F:succinate-CoA ligase (GDP-forming) activity"/>
    <property type="evidence" value="ECO:0007669"/>
    <property type="project" value="TreeGrafter"/>
</dbReference>
<dbReference type="GO" id="GO:0005739">
    <property type="term" value="C:mitochondrion"/>
    <property type="evidence" value="ECO:0007669"/>
    <property type="project" value="TreeGrafter"/>
</dbReference>
<dbReference type="AlphaFoldDB" id="A0A058YZW7"/>
<gene>
    <name evidence="7" type="ORF">H696_06052</name>
</gene>
<evidence type="ECO:0000313" key="7">
    <source>
        <dbReference type="EMBL" id="KCV67534.1"/>
    </source>
</evidence>
<evidence type="ECO:0000256" key="2">
    <source>
        <dbReference type="ARBA" id="ARBA00022598"/>
    </source>
</evidence>
<dbReference type="GO" id="GO:0006099">
    <property type="term" value="P:tricarboxylic acid cycle"/>
    <property type="evidence" value="ECO:0007669"/>
    <property type="project" value="UniProtKB-UniPathway"/>
</dbReference>
<dbReference type="InterPro" id="IPR013650">
    <property type="entry name" value="ATP-grasp_succ-CoA_synth-type"/>
</dbReference>
<evidence type="ECO:0000313" key="8">
    <source>
        <dbReference type="Proteomes" id="UP000030693"/>
    </source>
</evidence>
<dbReference type="PANTHER" id="PTHR11815">
    <property type="entry name" value="SUCCINYL-COA SYNTHETASE BETA CHAIN"/>
    <property type="match status" value="1"/>
</dbReference>
<dbReference type="GeneID" id="20530777"/>
<evidence type="ECO:0000259" key="6">
    <source>
        <dbReference type="Pfam" id="PF08442"/>
    </source>
</evidence>
<feature type="domain" description="ATP-grasp fold succinyl-CoA synthetase-type" evidence="6">
    <location>
        <begin position="33"/>
        <end position="240"/>
    </location>
</feature>
<keyword evidence="5" id="KW-0460">Magnesium</keyword>
<dbReference type="OrthoDB" id="1552at2759"/>
<dbReference type="GO" id="GO:0005524">
    <property type="term" value="F:ATP binding"/>
    <property type="evidence" value="ECO:0007669"/>
    <property type="project" value="InterPro"/>
</dbReference>
<dbReference type="STRING" id="691883.A0A058YZW7"/>
<keyword evidence="4" id="KW-0547">Nucleotide-binding</keyword>
<dbReference type="Pfam" id="PF08442">
    <property type="entry name" value="ATP-grasp_2"/>
    <property type="match status" value="1"/>
</dbReference>
<organism evidence="7">
    <name type="scientific">Fonticula alba</name>
    <name type="common">Slime mold</name>
    <dbReference type="NCBI Taxonomy" id="691883"/>
    <lineage>
        <taxon>Eukaryota</taxon>
        <taxon>Rotosphaerida</taxon>
        <taxon>Fonticulaceae</taxon>
        <taxon>Fonticula</taxon>
    </lineage>
</organism>
<evidence type="ECO:0000256" key="1">
    <source>
        <dbReference type="ARBA" id="ARBA00001946"/>
    </source>
</evidence>
<reference evidence="7" key="1">
    <citation type="submission" date="2013-04" db="EMBL/GenBank/DDBJ databases">
        <title>The Genome Sequence of Fonticula alba ATCC 38817.</title>
        <authorList>
            <consortium name="The Broad Institute Genomics Platform"/>
            <person name="Russ C."/>
            <person name="Cuomo C."/>
            <person name="Burger G."/>
            <person name="Gray M.W."/>
            <person name="Holland P.W.H."/>
            <person name="King N."/>
            <person name="Lang F.B.F."/>
            <person name="Roger A.J."/>
            <person name="Ruiz-Trillo I."/>
            <person name="Brown M."/>
            <person name="Walker B."/>
            <person name="Young S."/>
            <person name="Zeng Q."/>
            <person name="Gargeya S."/>
            <person name="Fitzgerald M."/>
            <person name="Haas B."/>
            <person name="Abouelleil A."/>
            <person name="Allen A.W."/>
            <person name="Alvarado L."/>
            <person name="Arachchi H.M."/>
            <person name="Berlin A.M."/>
            <person name="Chapman S.B."/>
            <person name="Gainer-Dewar J."/>
            <person name="Goldberg J."/>
            <person name="Griggs A."/>
            <person name="Gujja S."/>
            <person name="Hansen M."/>
            <person name="Howarth C."/>
            <person name="Imamovic A."/>
            <person name="Ireland A."/>
            <person name="Larimer J."/>
            <person name="McCowan C."/>
            <person name="Murphy C."/>
            <person name="Pearson M."/>
            <person name="Poon T.W."/>
            <person name="Priest M."/>
            <person name="Roberts A."/>
            <person name="Saif S."/>
            <person name="Shea T."/>
            <person name="Sisk P."/>
            <person name="Sykes S."/>
            <person name="Wortman J."/>
            <person name="Nusbaum C."/>
            <person name="Birren B."/>
        </authorList>
    </citation>
    <scope>NUCLEOTIDE SEQUENCE [LARGE SCALE GENOMIC DNA]</scope>
    <source>
        <strain evidence="7">ATCC 38817</strain>
    </source>
</reference>
<dbReference type="Gene3D" id="3.30.470.20">
    <property type="entry name" value="ATP-grasp fold, B domain"/>
    <property type="match status" value="1"/>
</dbReference>
<dbReference type="UniPathway" id="UPA00223">
    <property type="reaction ID" value="UER00999"/>
</dbReference>